<evidence type="ECO:0000313" key="1">
    <source>
        <dbReference type="EMBL" id="KKM72301.1"/>
    </source>
</evidence>
<comment type="caution">
    <text evidence="1">The sequence shown here is derived from an EMBL/GenBank/DDBJ whole genome shotgun (WGS) entry which is preliminary data.</text>
</comment>
<dbReference type="AlphaFoldDB" id="A0A0F9KCD9"/>
<accession>A0A0F9KCD9</accession>
<gene>
    <name evidence="1" type="ORF">LCGC14_1421860</name>
</gene>
<sequence length="31" mass="3671">QFNKESRDELEKEATEAIRIVIKAFFQSPFV</sequence>
<feature type="non-terminal residue" evidence="1">
    <location>
        <position position="1"/>
    </location>
</feature>
<proteinExistence type="predicted"/>
<reference evidence="1" key="1">
    <citation type="journal article" date="2015" name="Nature">
        <title>Complex archaea that bridge the gap between prokaryotes and eukaryotes.</title>
        <authorList>
            <person name="Spang A."/>
            <person name="Saw J.H."/>
            <person name="Jorgensen S.L."/>
            <person name="Zaremba-Niedzwiedzka K."/>
            <person name="Martijn J."/>
            <person name="Lind A.E."/>
            <person name="van Eijk R."/>
            <person name="Schleper C."/>
            <person name="Guy L."/>
            <person name="Ettema T.J."/>
        </authorList>
    </citation>
    <scope>NUCLEOTIDE SEQUENCE</scope>
</reference>
<organism evidence="1">
    <name type="scientific">marine sediment metagenome</name>
    <dbReference type="NCBI Taxonomy" id="412755"/>
    <lineage>
        <taxon>unclassified sequences</taxon>
        <taxon>metagenomes</taxon>
        <taxon>ecological metagenomes</taxon>
    </lineage>
</organism>
<protein>
    <submittedName>
        <fullName evidence="1">Uncharacterized protein</fullName>
    </submittedName>
</protein>
<dbReference type="EMBL" id="LAZR01009496">
    <property type="protein sequence ID" value="KKM72301.1"/>
    <property type="molecule type" value="Genomic_DNA"/>
</dbReference>
<name>A0A0F9KCD9_9ZZZZ</name>